<dbReference type="InterPro" id="IPR029063">
    <property type="entry name" value="SAM-dependent_MTases_sf"/>
</dbReference>
<keyword evidence="1" id="KW-0489">Methyltransferase</keyword>
<dbReference type="CDD" id="cd02440">
    <property type="entry name" value="AdoMet_MTases"/>
    <property type="match status" value="1"/>
</dbReference>
<name>B3E3T8_TRIL1</name>
<proteinExistence type="predicted"/>
<protein>
    <submittedName>
        <fullName evidence="1">Methyltransferase type 11</fullName>
    </submittedName>
</protein>
<dbReference type="GO" id="GO:0032259">
    <property type="term" value="P:methylation"/>
    <property type="evidence" value="ECO:0007669"/>
    <property type="project" value="UniProtKB-KW"/>
</dbReference>
<dbReference type="Gene3D" id="3.40.50.150">
    <property type="entry name" value="Vaccinia Virus protein VP39"/>
    <property type="match status" value="1"/>
</dbReference>
<organism evidence="1 2">
    <name type="scientific">Trichlorobacter lovleyi (strain ATCC BAA-1151 / DSM 17278 / SZ)</name>
    <name type="common">Geobacter lovleyi</name>
    <dbReference type="NCBI Taxonomy" id="398767"/>
    <lineage>
        <taxon>Bacteria</taxon>
        <taxon>Pseudomonadati</taxon>
        <taxon>Thermodesulfobacteriota</taxon>
        <taxon>Desulfuromonadia</taxon>
        <taxon>Geobacterales</taxon>
        <taxon>Geobacteraceae</taxon>
        <taxon>Trichlorobacter</taxon>
    </lineage>
</organism>
<dbReference type="KEGG" id="glo:Glov_0626"/>
<evidence type="ECO:0000313" key="2">
    <source>
        <dbReference type="Proteomes" id="UP000002420"/>
    </source>
</evidence>
<keyword evidence="2" id="KW-1185">Reference proteome</keyword>
<keyword evidence="1" id="KW-0808">Transferase</keyword>
<reference evidence="1 2" key="1">
    <citation type="submission" date="2008-05" db="EMBL/GenBank/DDBJ databases">
        <title>Complete sequence of chromosome of Geobacter lovleyi SZ.</title>
        <authorList>
            <consortium name="US DOE Joint Genome Institute"/>
            <person name="Lucas S."/>
            <person name="Copeland A."/>
            <person name="Lapidus A."/>
            <person name="Glavina del Rio T."/>
            <person name="Dalin E."/>
            <person name="Tice H."/>
            <person name="Bruce D."/>
            <person name="Goodwin L."/>
            <person name="Pitluck S."/>
            <person name="Chertkov O."/>
            <person name="Meincke L."/>
            <person name="Brettin T."/>
            <person name="Detter J.C."/>
            <person name="Han C."/>
            <person name="Tapia R."/>
            <person name="Kuske C.R."/>
            <person name="Schmutz J."/>
            <person name="Larimer F."/>
            <person name="Land M."/>
            <person name="Hauser L."/>
            <person name="Kyrpides N."/>
            <person name="Mikhailova N."/>
            <person name="Sung Y."/>
            <person name="Fletcher K.E."/>
            <person name="Ritalahti K.M."/>
            <person name="Loeffler F.E."/>
            <person name="Richardson P."/>
        </authorList>
    </citation>
    <scope>NUCLEOTIDE SEQUENCE [LARGE SCALE GENOMIC DNA]</scope>
    <source>
        <strain evidence="2">ATCC BAA-1151 / DSM 17278 / SZ</strain>
    </source>
</reference>
<dbReference type="HOGENOM" id="CLU_762387_0_0_7"/>
<dbReference type="eggNOG" id="COG1352">
    <property type="taxonomic scope" value="Bacteria"/>
</dbReference>
<sequence length="332" mass="37268">MIHCPFIKQPAPDGFQTALKRLSRRFQVYAATSPQPLPAPGLLITPEIRQQSELYLPISEIRQLFYRLYQYVLSHPPIFGNTPFHTCPSWADCFVALPVWLQFSANPARLLERLLDDQQLLTRFLFSSFLPGRFNGAGFGRYPGQLSWLQQHLAQKNGSLRILDAACGSGEGTWEVAELLAEQCWQPEQVQLEGWTIEPLEVWAAQTQCLPHDPQREKNYQQRVQPLREQGWGERISFRAVDLLAGQVESAPFDLILCNGLLGGPIIHQPRPLQQVVMQLAALLAEGGVLLVADHFHEGWKKRVPEAVLGALMEKADLQARQAGGGLAAIRN</sequence>
<gene>
    <name evidence="1" type="ordered locus">Glov_0626</name>
</gene>
<dbReference type="AlphaFoldDB" id="B3E3T8"/>
<dbReference type="SUPFAM" id="SSF53335">
    <property type="entry name" value="S-adenosyl-L-methionine-dependent methyltransferases"/>
    <property type="match status" value="1"/>
</dbReference>
<accession>B3E3T8</accession>
<dbReference type="GO" id="GO:0008168">
    <property type="term" value="F:methyltransferase activity"/>
    <property type="evidence" value="ECO:0007669"/>
    <property type="project" value="UniProtKB-KW"/>
</dbReference>
<dbReference type="STRING" id="398767.Glov_0626"/>
<dbReference type="Proteomes" id="UP000002420">
    <property type="component" value="Chromosome"/>
</dbReference>
<evidence type="ECO:0000313" key="1">
    <source>
        <dbReference type="EMBL" id="ACD94352.1"/>
    </source>
</evidence>
<dbReference type="EMBL" id="CP001089">
    <property type="protein sequence ID" value="ACD94352.1"/>
    <property type="molecule type" value="Genomic_DNA"/>
</dbReference>